<dbReference type="AlphaFoldDB" id="A0A1V3KQV3"/>
<evidence type="ECO:0000313" key="10">
    <source>
        <dbReference type="Proteomes" id="UP000189114"/>
    </source>
</evidence>
<comment type="subcellular location">
    <subcellularLocation>
        <location evidence="1 8">Cell membrane</location>
        <topology evidence="1 8">Multi-pass membrane protein</topology>
    </subcellularLocation>
</comment>
<feature type="transmembrane region" description="Helical" evidence="8">
    <location>
        <begin position="230"/>
        <end position="248"/>
    </location>
</feature>
<dbReference type="Pfam" id="PF01925">
    <property type="entry name" value="TauE"/>
    <property type="match status" value="1"/>
</dbReference>
<dbReference type="InterPro" id="IPR052017">
    <property type="entry name" value="TSUP"/>
</dbReference>
<feature type="transmembrane region" description="Helical" evidence="8">
    <location>
        <begin position="188"/>
        <end position="210"/>
    </location>
</feature>
<comment type="caution">
    <text evidence="9">The sequence shown here is derived from an EMBL/GenBank/DDBJ whole genome shotgun (WGS) entry which is preliminary data.</text>
</comment>
<protein>
    <recommendedName>
        <fullName evidence="8">Probable membrane transporter protein</fullName>
    </recommendedName>
</protein>
<feature type="transmembrane region" description="Helical" evidence="8">
    <location>
        <begin position="78"/>
        <end position="96"/>
    </location>
</feature>
<dbReference type="GO" id="GO:0005886">
    <property type="term" value="C:plasma membrane"/>
    <property type="evidence" value="ECO:0007669"/>
    <property type="project" value="UniProtKB-SubCell"/>
</dbReference>
<comment type="similarity">
    <text evidence="2 8">Belongs to the 4-toluene sulfonate uptake permease (TSUP) (TC 2.A.102) family.</text>
</comment>
<keyword evidence="6 8" id="KW-1133">Transmembrane helix</keyword>
<dbReference type="PANTHER" id="PTHR30269">
    <property type="entry name" value="TRANSMEMBRANE PROTEIN YFCA"/>
    <property type="match status" value="1"/>
</dbReference>
<evidence type="ECO:0000256" key="8">
    <source>
        <dbReference type="RuleBase" id="RU363041"/>
    </source>
</evidence>
<evidence type="ECO:0000256" key="4">
    <source>
        <dbReference type="ARBA" id="ARBA00022475"/>
    </source>
</evidence>
<evidence type="ECO:0000256" key="2">
    <source>
        <dbReference type="ARBA" id="ARBA00009142"/>
    </source>
</evidence>
<evidence type="ECO:0000256" key="1">
    <source>
        <dbReference type="ARBA" id="ARBA00004651"/>
    </source>
</evidence>
<evidence type="ECO:0000256" key="3">
    <source>
        <dbReference type="ARBA" id="ARBA00022448"/>
    </source>
</evidence>
<dbReference type="EMBL" id="MLAE01000001">
    <property type="protein sequence ID" value="OOF79985.1"/>
    <property type="molecule type" value="Genomic_DNA"/>
</dbReference>
<keyword evidence="7 8" id="KW-0472">Membrane</keyword>
<evidence type="ECO:0000313" key="9">
    <source>
        <dbReference type="EMBL" id="OOF79985.1"/>
    </source>
</evidence>
<dbReference type="InterPro" id="IPR002781">
    <property type="entry name" value="TM_pro_TauE-like"/>
</dbReference>
<keyword evidence="5 8" id="KW-0812">Transmembrane</keyword>
<evidence type="ECO:0000256" key="5">
    <source>
        <dbReference type="ARBA" id="ARBA00022692"/>
    </source>
</evidence>
<organism evidence="9 10">
    <name type="scientific">Rodentibacter caecimuris</name>
    <dbReference type="NCBI Taxonomy" id="1796644"/>
    <lineage>
        <taxon>Bacteria</taxon>
        <taxon>Pseudomonadati</taxon>
        <taxon>Pseudomonadota</taxon>
        <taxon>Gammaproteobacteria</taxon>
        <taxon>Pasteurellales</taxon>
        <taxon>Pasteurellaceae</taxon>
        <taxon>Rodentibacter</taxon>
    </lineage>
</organism>
<dbReference type="PANTHER" id="PTHR30269:SF0">
    <property type="entry name" value="MEMBRANE TRANSPORTER PROTEIN YFCA-RELATED"/>
    <property type="match status" value="1"/>
</dbReference>
<feature type="transmembrane region" description="Helical" evidence="8">
    <location>
        <begin position="157"/>
        <end position="176"/>
    </location>
</feature>
<feature type="transmembrane region" description="Helical" evidence="8">
    <location>
        <begin position="102"/>
        <end position="120"/>
    </location>
</feature>
<evidence type="ECO:0000256" key="6">
    <source>
        <dbReference type="ARBA" id="ARBA00022989"/>
    </source>
</evidence>
<reference evidence="10" key="1">
    <citation type="submission" date="2016-10" db="EMBL/GenBank/DDBJ databases">
        <title>Rodentibacter gen. nov. and new species.</title>
        <authorList>
            <person name="Christensen H."/>
        </authorList>
    </citation>
    <scope>NUCLEOTIDE SEQUENCE [LARGE SCALE GENOMIC DNA]</scope>
    <source>
        <strain evidence="10">Ppn152</strain>
    </source>
</reference>
<accession>A0A1V3KQV3</accession>
<name>A0A1V3KQV3_9PAST</name>
<feature type="transmembrane region" description="Helical" evidence="8">
    <location>
        <begin position="7"/>
        <end position="33"/>
    </location>
</feature>
<feature type="transmembrane region" description="Helical" evidence="8">
    <location>
        <begin position="132"/>
        <end position="151"/>
    </location>
</feature>
<gene>
    <name evidence="9" type="ORF">BKG96_00170</name>
</gene>
<dbReference type="Proteomes" id="UP000189114">
    <property type="component" value="Unassembled WGS sequence"/>
</dbReference>
<sequence>MELGIEILAILFIVAFVAAFIDAIAGGGGLITIPALLMTGISPSVALGTNKLQAMGGAFSASLYFLRKRAVNLREFGFILVCVFLGSALGTILIQWLDAAVFKKILPFLILAIGLYFLFTPKLGDGDRKQRFTYLVFGVLIGPFLGFYDGFFGPGTGSIMSLACVVLLGFNIAKATAHAKVMNFTSNLASFMLFFVGGQISWTIGIVMMVGSILGANVGARMVMTKGKTLIRPMVVVMSLLMTAKMAYDQGWFSS</sequence>
<keyword evidence="3" id="KW-0813">Transport</keyword>
<dbReference type="RefSeq" id="WP_077585912.1">
    <property type="nucleotide sequence ID" value="NZ_MLAE01000001.1"/>
</dbReference>
<keyword evidence="4 8" id="KW-1003">Cell membrane</keyword>
<feature type="transmembrane region" description="Helical" evidence="8">
    <location>
        <begin position="45"/>
        <end position="66"/>
    </location>
</feature>
<evidence type="ECO:0000256" key="7">
    <source>
        <dbReference type="ARBA" id="ARBA00023136"/>
    </source>
</evidence>
<proteinExistence type="inferred from homology"/>